<dbReference type="InterPro" id="IPR000160">
    <property type="entry name" value="GGDEF_dom"/>
</dbReference>
<evidence type="ECO:0000259" key="4">
    <source>
        <dbReference type="PROSITE" id="PS50887"/>
    </source>
</evidence>
<dbReference type="SUPFAM" id="SSF55073">
    <property type="entry name" value="Nucleotide cyclase"/>
    <property type="match status" value="1"/>
</dbReference>
<evidence type="ECO:0000313" key="5">
    <source>
        <dbReference type="EMBL" id="BCB25267.1"/>
    </source>
</evidence>
<dbReference type="KEGG" id="slac:SKTS_01530"/>
<proteinExistence type="predicted"/>
<dbReference type="PANTHER" id="PTHR45138:SF9">
    <property type="entry name" value="DIGUANYLATE CYCLASE DGCM-RELATED"/>
    <property type="match status" value="1"/>
</dbReference>
<dbReference type="AlphaFoldDB" id="A0A6F8V829"/>
<dbReference type="EMBL" id="AP022853">
    <property type="protein sequence ID" value="BCB25267.1"/>
    <property type="molecule type" value="Genomic_DNA"/>
</dbReference>
<protein>
    <recommendedName>
        <fullName evidence="1">diguanylate cyclase</fullName>
        <ecNumber evidence="1">2.7.7.65</ecNumber>
    </recommendedName>
</protein>
<dbReference type="InterPro" id="IPR043128">
    <property type="entry name" value="Rev_trsase/Diguanyl_cyclase"/>
</dbReference>
<dbReference type="CDD" id="cd01949">
    <property type="entry name" value="GGDEF"/>
    <property type="match status" value="1"/>
</dbReference>
<dbReference type="GO" id="GO:1902201">
    <property type="term" value="P:negative regulation of bacterial-type flagellum-dependent cell motility"/>
    <property type="evidence" value="ECO:0007669"/>
    <property type="project" value="TreeGrafter"/>
</dbReference>
<comment type="catalytic activity">
    <reaction evidence="2">
        <text>2 GTP = 3',3'-c-di-GMP + 2 diphosphate</text>
        <dbReference type="Rhea" id="RHEA:24898"/>
        <dbReference type="ChEBI" id="CHEBI:33019"/>
        <dbReference type="ChEBI" id="CHEBI:37565"/>
        <dbReference type="ChEBI" id="CHEBI:58805"/>
        <dbReference type="EC" id="2.7.7.65"/>
    </reaction>
</comment>
<evidence type="ECO:0000313" key="6">
    <source>
        <dbReference type="Proteomes" id="UP000502260"/>
    </source>
</evidence>
<dbReference type="PANTHER" id="PTHR45138">
    <property type="entry name" value="REGULATORY COMPONENTS OF SENSORY TRANSDUCTION SYSTEM"/>
    <property type="match status" value="1"/>
</dbReference>
<accession>A0A6F8V829</accession>
<reference evidence="6" key="1">
    <citation type="submission" date="2020-03" db="EMBL/GenBank/DDBJ databases">
        <title>Complete genome sequence of sulfur-oxidizing bacterium skT11.</title>
        <authorList>
            <person name="Kanda M."/>
            <person name="Kojima H."/>
            <person name="Fukui M."/>
        </authorList>
    </citation>
    <scope>NUCLEOTIDE SEQUENCE [LARGE SCALE GENOMIC DNA]</scope>
    <source>
        <strain evidence="6">skT11</strain>
    </source>
</reference>
<dbReference type="InterPro" id="IPR029787">
    <property type="entry name" value="Nucleotide_cyclase"/>
</dbReference>
<dbReference type="Gene3D" id="3.30.70.270">
    <property type="match status" value="1"/>
</dbReference>
<dbReference type="GO" id="GO:0043709">
    <property type="term" value="P:cell adhesion involved in single-species biofilm formation"/>
    <property type="evidence" value="ECO:0007669"/>
    <property type="project" value="TreeGrafter"/>
</dbReference>
<sequence>MQNFIQFVLTAVGSLGGNAFSASLATLEMTHALREAGAATGYPLPVSLQLDQRTLLVTWGDDGQQQRIASFPEVPGVAAVEQLRHHLQQSTAAADPALLLRRNAEMERFLNETRERTEKEIEAMQLALGKRQDELSASIHQAETDALTGLLNRRAYDAKLSQAFNRTRRQKTEALSLLLFDLDFFKQVNDEFGHQFGDAYLNKMAHAMRAAVRDEVDLVFRFGGDEFAIVLFSDKNNACRTAMDVLDVMEGKVSVGIATLTPSQAAEVSLADFIKLADDALYEAKRAGRGRVVVNSCGLPGSVGCTSYCPKLESAPCRAS</sequence>
<dbReference type="NCBIfam" id="TIGR00254">
    <property type="entry name" value="GGDEF"/>
    <property type="match status" value="1"/>
</dbReference>
<keyword evidence="6" id="KW-1185">Reference proteome</keyword>
<feature type="coiled-coil region" evidence="3">
    <location>
        <begin position="107"/>
        <end position="134"/>
    </location>
</feature>
<evidence type="ECO:0000256" key="2">
    <source>
        <dbReference type="ARBA" id="ARBA00034247"/>
    </source>
</evidence>
<evidence type="ECO:0000256" key="1">
    <source>
        <dbReference type="ARBA" id="ARBA00012528"/>
    </source>
</evidence>
<dbReference type="GO" id="GO:0005886">
    <property type="term" value="C:plasma membrane"/>
    <property type="evidence" value="ECO:0007669"/>
    <property type="project" value="TreeGrafter"/>
</dbReference>
<keyword evidence="3" id="KW-0175">Coiled coil</keyword>
<feature type="domain" description="GGDEF" evidence="4">
    <location>
        <begin position="173"/>
        <end position="297"/>
    </location>
</feature>
<dbReference type="SMART" id="SM00267">
    <property type="entry name" value="GGDEF"/>
    <property type="match status" value="1"/>
</dbReference>
<evidence type="ECO:0000256" key="3">
    <source>
        <dbReference type="SAM" id="Coils"/>
    </source>
</evidence>
<gene>
    <name evidence="5" type="ORF">SKTS_01530</name>
</gene>
<dbReference type="GO" id="GO:0052621">
    <property type="term" value="F:diguanylate cyclase activity"/>
    <property type="evidence" value="ECO:0007669"/>
    <property type="project" value="UniProtKB-EC"/>
</dbReference>
<dbReference type="PROSITE" id="PS50887">
    <property type="entry name" value="GGDEF"/>
    <property type="match status" value="1"/>
</dbReference>
<dbReference type="RefSeq" id="WP_173058921.1">
    <property type="nucleotide sequence ID" value="NZ_AP022853.1"/>
</dbReference>
<dbReference type="Pfam" id="PF00990">
    <property type="entry name" value="GGDEF"/>
    <property type="match status" value="1"/>
</dbReference>
<dbReference type="FunFam" id="3.30.70.270:FF:000001">
    <property type="entry name" value="Diguanylate cyclase domain protein"/>
    <property type="match status" value="1"/>
</dbReference>
<name>A0A6F8V829_9PROT</name>
<organism evidence="5 6">
    <name type="scientific">Sulfurimicrobium lacus</name>
    <dbReference type="NCBI Taxonomy" id="2715678"/>
    <lineage>
        <taxon>Bacteria</taxon>
        <taxon>Pseudomonadati</taxon>
        <taxon>Pseudomonadota</taxon>
        <taxon>Betaproteobacteria</taxon>
        <taxon>Nitrosomonadales</taxon>
        <taxon>Sulfuricellaceae</taxon>
        <taxon>Sulfurimicrobium</taxon>
    </lineage>
</organism>
<dbReference type="EC" id="2.7.7.65" evidence="1"/>
<dbReference type="Proteomes" id="UP000502260">
    <property type="component" value="Chromosome"/>
</dbReference>
<dbReference type="InterPro" id="IPR050469">
    <property type="entry name" value="Diguanylate_Cyclase"/>
</dbReference>